<dbReference type="InterPro" id="IPR058712">
    <property type="entry name" value="SRA_ScoMcrA"/>
</dbReference>
<dbReference type="EMBL" id="CP017146">
    <property type="protein sequence ID" value="QHO68953.1"/>
    <property type="molecule type" value="Genomic_DNA"/>
</dbReference>
<dbReference type="Pfam" id="PF26348">
    <property type="entry name" value="SRA_ScoMcrA"/>
    <property type="match status" value="1"/>
</dbReference>
<evidence type="ECO:0000313" key="2">
    <source>
        <dbReference type="EMBL" id="QHO68953.1"/>
    </source>
</evidence>
<gene>
    <name evidence="2" type="ORF">BHD05_04150</name>
</gene>
<dbReference type="KEGG" id="mant:BHD05_04150"/>
<dbReference type="AlphaFoldDB" id="A0A7L5AEV3"/>
<proteinExistence type="predicted"/>
<protein>
    <recommendedName>
        <fullName evidence="1">ScoMcrA-like SRA domain-containing protein</fullName>
    </recommendedName>
</protein>
<organism evidence="2 3">
    <name type="scientific">Marisediminicola antarctica</name>
    <dbReference type="NCBI Taxonomy" id="674079"/>
    <lineage>
        <taxon>Bacteria</taxon>
        <taxon>Bacillati</taxon>
        <taxon>Actinomycetota</taxon>
        <taxon>Actinomycetes</taxon>
        <taxon>Micrococcales</taxon>
        <taxon>Microbacteriaceae</taxon>
        <taxon>Marisediminicola</taxon>
    </lineage>
</organism>
<feature type="domain" description="ScoMcrA-like SRA" evidence="1">
    <location>
        <begin position="3"/>
        <end position="119"/>
    </location>
</feature>
<evidence type="ECO:0000259" key="1">
    <source>
        <dbReference type="Pfam" id="PF26348"/>
    </source>
</evidence>
<keyword evidence="3" id="KW-1185">Reference proteome</keyword>
<sequence>MTPNVFVYSDPRAGLINGYDFDGWNEDRTLFYYTGEGRAGSQTMREGNKAILDHSADGRALRLFVAEGFEPKSKTARQRYLGEFKVDELRPFDVEEALDSNGELRSVFVFRLRPVGDVLARSREDSQDPIAAETSVENYELNGQGLEQLVEQIEVEMLRTPSSMHLMSERLTIVVRREAAMVLALRDFLGTNGQRIVRHRIRPQGQAFSLMTDAYDASGGILYEAKSDATRQSVRMAIGQMLDYQRFMPAGTRLALLVPVLPALDLQDLCRSLGIGICVPNGKKFETYW</sequence>
<evidence type="ECO:0000313" key="3">
    <source>
        <dbReference type="Proteomes" id="UP000464507"/>
    </source>
</evidence>
<accession>A0A7L5AEV3</accession>
<reference evidence="2 3" key="1">
    <citation type="submission" date="2016-09" db="EMBL/GenBank/DDBJ databases">
        <title>Complete genome sequence of microbes from the polar regions.</title>
        <authorList>
            <person name="Liao L."/>
            <person name="Chen B."/>
        </authorList>
    </citation>
    <scope>NUCLEOTIDE SEQUENCE [LARGE SCALE GENOMIC DNA]</scope>
    <source>
        <strain evidence="2 3">ZS314</strain>
    </source>
</reference>
<name>A0A7L5AEV3_9MICO</name>
<dbReference type="Proteomes" id="UP000464507">
    <property type="component" value="Chromosome"/>
</dbReference>